<feature type="coiled-coil region" evidence="7">
    <location>
        <begin position="88"/>
        <end position="115"/>
    </location>
</feature>
<evidence type="ECO:0000256" key="7">
    <source>
        <dbReference type="SAM" id="Coils"/>
    </source>
</evidence>
<organism evidence="11 12">
    <name type="scientific">Metabacillus litoralis</name>
    <dbReference type="NCBI Taxonomy" id="152268"/>
    <lineage>
        <taxon>Bacteria</taxon>
        <taxon>Bacillati</taxon>
        <taxon>Bacillota</taxon>
        <taxon>Bacilli</taxon>
        <taxon>Bacillales</taxon>
        <taxon>Bacillaceae</taxon>
        <taxon>Metabacillus</taxon>
    </lineage>
</organism>
<keyword evidence="2" id="KW-1003">Cell membrane</keyword>
<keyword evidence="3 8" id="KW-0472">Membrane</keyword>
<keyword evidence="4 6" id="KW-0807">Transducer</keyword>
<dbReference type="Gene3D" id="6.10.340.10">
    <property type="match status" value="1"/>
</dbReference>
<name>A0A5C6VWJ1_9BACI</name>
<dbReference type="Pfam" id="PF00672">
    <property type="entry name" value="HAMP"/>
    <property type="match status" value="1"/>
</dbReference>
<keyword evidence="8" id="KW-0812">Transmembrane</keyword>
<keyword evidence="7" id="KW-0175">Coiled coil</keyword>
<evidence type="ECO:0000259" key="10">
    <source>
        <dbReference type="PROSITE" id="PS50885"/>
    </source>
</evidence>
<evidence type="ECO:0000256" key="4">
    <source>
        <dbReference type="ARBA" id="ARBA00023224"/>
    </source>
</evidence>
<comment type="subcellular location">
    <subcellularLocation>
        <location evidence="1">Cell membrane</location>
    </subcellularLocation>
</comment>
<keyword evidence="12" id="KW-1185">Reference proteome</keyword>
<comment type="caution">
    <text evidence="11">The sequence shown here is derived from an EMBL/GenBank/DDBJ whole genome shotgun (WGS) entry which is preliminary data.</text>
</comment>
<evidence type="ECO:0000256" key="6">
    <source>
        <dbReference type="PROSITE-ProRule" id="PRU00284"/>
    </source>
</evidence>
<dbReference type="SMART" id="SM00283">
    <property type="entry name" value="MA"/>
    <property type="match status" value="1"/>
</dbReference>
<dbReference type="Proteomes" id="UP000321363">
    <property type="component" value="Unassembled WGS sequence"/>
</dbReference>
<feature type="transmembrane region" description="Helical" evidence="8">
    <location>
        <begin position="325"/>
        <end position="347"/>
    </location>
</feature>
<dbReference type="PROSITE" id="PS50885">
    <property type="entry name" value="HAMP"/>
    <property type="match status" value="1"/>
</dbReference>
<dbReference type="CDD" id="cd11386">
    <property type="entry name" value="MCP_signal"/>
    <property type="match status" value="1"/>
</dbReference>
<evidence type="ECO:0000259" key="9">
    <source>
        <dbReference type="PROSITE" id="PS50111"/>
    </source>
</evidence>
<keyword evidence="8" id="KW-1133">Transmembrane helix</keyword>
<dbReference type="SMART" id="SM00304">
    <property type="entry name" value="HAMP"/>
    <property type="match status" value="1"/>
</dbReference>
<dbReference type="Gene3D" id="1.10.287.950">
    <property type="entry name" value="Methyl-accepting chemotaxis protein"/>
    <property type="match status" value="1"/>
</dbReference>
<dbReference type="Pfam" id="PF00015">
    <property type="entry name" value="MCPsignal"/>
    <property type="match status" value="1"/>
</dbReference>
<evidence type="ECO:0000256" key="1">
    <source>
        <dbReference type="ARBA" id="ARBA00004236"/>
    </source>
</evidence>
<dbReference type="GO" id="GO:0007165">
    <property type="term" value="P:signal transduction"/>
    <property type="evidence" value="ECO:0007669"/>
    <property type="project" value="UniProtKB-KW"/>
</dbReference>
<dbReference type="InterPro" id="IPR003660">
    <property type="entry name" value="HAMP_dom"/>
</dbReference>
<feature type="domain" description="Methyl-accepting transducer" evidence="9">
    <location>
        <begin position="418"/>
        <end position="689"/>
    </location>
</feature>
<feature type="transmembrane region" description="Helical" evidence="8">
    <location>
        <begin position="21"/>
        <end position="41"/>
    </location>
</feature>
<reference evidence="11 12" key="1">
    <citation type="journal article" date="2005" name="Int. J. Syst. Evol. Microbiol.">
        <title>Bacillus litoralis sp. nov., isolated from a tidal flat of the Yellow Sea in Korea.</title>
        <authorList>
            <person name="Yoon J.H."/>
            <person name="Oh T.K."/>
        </authorList>
    </citation>
    <scope>NUCLEOTIDE SEQUENCE [LARGE SCALE GENOMIC DNA]</scope>
    <source>
        <strain evidence="11 12">SW-211</strain>
    </source>
</reference>
<evidence type="ECO:0000256" key="5">
    <source>
        <dbReference type="ARBA" id="ARBA00029447"/>
    </source>
</evidence>
<dbReference type="AlphaFoldDB" id="A0A5C6VWJ1"/>
<proteinExistence type="inferred from homology"/>
<evidence type="ECO:0000256" key="2">
    <source>
        <dbReference type="ARBA" id="ARBA00022475"/>
    </source>
</evidence>
<feature type="domain" description="HAMP" evidence="10">
    <location>
        <begin position="347"/>
        <end position="399"/>
    </location>
</feature>
<evidence type="ECO:0000256" key="8">
    <source>
        <dbReference type="SAM" id="Phobius"/>
    </source>
</evidence>
<dbReference type="SUPFAM" id="SSF58104">
    <property type="entry name" value="Methyl-accepting chemotaxis protein (MCP) signaling domain"/>
    <property type="match status" value="1"/>
</dbReference>
<evidence type="ECO:0000313" key="12">
    <source>
        <dbReference type="Proteomes" id="UP000321363"/>
    </source>
</evidence>
<comment type="similarity">
    <text evidence="5">Belongs to the methyl-accepting chemotaxis (MCP) protein family.</text>
</comment>
<sequence>MKQLLFPAIKLMNRLTFSKKFLLLFLVIFLTVGMLVGNVILKINSELAFVKKEQTGTELLSELYPLIQLTQKHRGLTVNVISGDKSAESDLQEVRKQLNLQLDKVQKQLKKKENVALLHVNEGYKDVISEWKTTEENTISMSVKDSVTQHNHLIAMMFSMLLDIADETNLTLDSDLVNNHINNLLVNTLPQITEFMGKSRAVGVGVATKQTMTEDERIELIYLMKMMDEYIITAERTYDTAFELQPTLKDEVGPYVSKSISEAKNIVEIINQDLLGVTNITIKPKDYFEKTTNTINSIYELLAYQTETLNKLLDKKVSSLSFERVILISIVVFVMFLLIYLLMGFYFGVQDQVRRIQEATKQVAEKDLTKNLTVSSKDEFGQISQSLNTMIFSVREVINSSQQVSQEVASSSQELLAITEESAQATNQITSAVEEVAMIAEQQNQQSKENVQLAEQLTHQLSAISAITAEVSAKSTLSAEEAESGNKNVNETVLQMKVIQDAVKRTSAVIQRLGERSNEIGSILDAITSIAQQTNLLSLNAAIEAARAGEHGKGFAVVAGEVKKLAEESSLSANKIREIIEEIQTDTKQSMGSMDRVSLETNEGMNLVEKTGVSFSHIFTSTKKVADEVHEVARSAKLMLSQIDQLSNSIMEAAKQSEVTEDSTQSVAASTEEQLASMEEITSSANELSSRAQQLHDIVEEFKL</sequence>
<dbReference type="GO" id="GO:0005886">
    <property type="term" value="C:plasma membrane"/>
    <property type="evidence" value="ECO:0007669"/>
    <property type="project" value="UniProtKB-SubCell"/>
</dbReference>
<dbReference type="RefSeq" id="WP_146949995.1">
    <property type="nucleotide sequence ID" value="NZ_VOQF01000012.1"/>
</dbReference>
<dbReference type="PANTHER" id="PTHR32089">
    <property type="entry name" value="METHYL-ACCEPTING CHEMOTAXIS PROTEIN MCPB"/>
    <property type="match status" value="1"/>
</dbReference>
<evidence type="ECO:0000256" key="3">
    <source>
        <dbReference type="ARBA" id="ARBA00023136"/>
    </source>
</evidence>
<dbReference type="InterPro" id="IPR004089">
    <property type="entry name" value="MCPsignal_dom"/>
</dbReference>
<dbReference type="OrthoDB" id="2489132at2"/>
<dbReference type="PROSITE" id="PS50111">
    <property type="entry name" value="CHEMOTAXIS_TRANSDUC_2"/>
    <property type="match status" value="1"/>
</dbReference>
<accession>A0A5C6VWJ1</accession>
<gene>
    <name evidence="11" type="ORF">FS935_17800</name>
</gene>
<dbReference type="CDD" id="cd06225">
    <property type="entry name" value="HAMP"/>
    <property type="match status" value="1"/>
</dbReference>
<protein>
    <submittedName>
        <fullName evidence="11">Methyl-accepting chemotaxis protein</fullName>
    </submittedName>
</protein>
<evidence type="ECO:0000313" key="11">
    <source>
        <dbReference type="EMBL" id="TXC89329.1"/>
    </source>
</evidence>
<dbReference type="EMBL" id="VOQF01000012">
    <property type="protein sequence ID" value="TXC89329.1"/>
    <property type="molecule type" value="Genomic_DNA"/>
</dbReference>
<dbReference type="PANTHER" id="PTHR32089:SF112">
    <property type="entry name" value="LYSOZYME-LIKE PROTEIN-RELATED"/>
    <property type="match status" value="1"/>
</dbReference>